<keyword evidence="1" id="KW-0119">Carbohydrate metabolism</keyword>
<dbReference type="PANTHER" id="PTHR18964:SF174">
    <property type="entry name" value="D-ALLOSE KINASE-RELATED"/>
    <property type="match status" value="1"/>
</dbReference>
<dbReference type="NCBIfam" id="NF007108">
    <property type="entry name" value="PRK09557.1"/>
    <property type="match status" value="1"/>
</dbReference>
<dbReference type="GO" id="GO:0008865">
    <property type="term" value="F:fructokinase activity"/>
    <property type="evidence" value="ECO:0007669"/>
    <property type="project" value="UniProtKB-EC"/>
</dbReference>
<sequence length="298" mass="31644">MRIGIDLGGTKIEAIALDEQGQELWRERIATPQGDYQGILLGIAGLVQRAEASLTLTGTLGVGIPGVLSPHSGRVKNANTQCLNGQALDRDLSRMLNREVRLANDANCFAVSEAVDGAGQGKQLVFGVILGTGCGAGIAAGERPLVGANGLAGEWGHNPLPWMTPEEYPGPACFCGRHGCIETFVSGTGFSRQYRQLTSHSLPGHEIIARMRQGEPAASQVFERYCDQLSRALAHVVNLLDPDIIVLGGGMSNIDELYPALNQRLAGDVLGRECVTKVVANRHGDSSGVRGAAWLWGR</sequence>
<keyword evidence="2" id="KW-0808">Transferase</keyword>
<dbReference type="CDD" id="cd24066">
    <property type="entry name" value="ASKHA_NBD_ROK_EcFRK-like"/>
    <property type="match status" value="1"/>
</dbReference>
<dbReference type="EC" id="2.7.1.4" evidence="2"/>
<dbReference type="InterPro" id="IPR043129">
    <property type="entry name" value="ATPase_NBD"/>
</dbReference>
<dbReference type="SUPFAM" id="SSF53067">
    <property type="entry name" value="Actin-like ATPase domain"/>
    <property type="match status" value="1"/>
</dbReference>
<dbReference type="InterPro" id="IPR049874">
    <property type="entry name" value="ROK_cs"/>
</dbReference>
<comment type="caution">
    <text evidence="2">The sequence shown here is derived from an EMBL/GenBank/DDBJ whole genome shotgun (WGS) entry which is preliminary data.</text>
</comment>
<protein>
    <submittedName>
        <fullName evidence="2">Fructokinase</fullName>
        <ecNumber evidence="2">2.7.1.4</ecNumber>
    </submittedName>
</protein>
<dbReference type="PROSITE" id="PS01125">
    <property type="entry name" value="ROK"/>
    <property type="match status" value="1"/>
</dbReference>
<proteinExistence type="predicted"/>
<dbReference type="InterPro" id="IPR000600">
    <property type="entry name" value="ROK"/>
</dbReference>
<accession>A0A4U1BFT7</accession>
<name>A0A4U1BFT7_9GAMM</name>
<dbReference type="AlphaFoldDB" id="A0A4U1BFT7"/>
<reference evidence="2 3" key="1">
    <citation type="submission" date="2019-04" db="EMBL/GenBank/DDBJ databases">
        <authorList>
            <person name="Hwang J.C."/>
        </authorList>
    </citation>
    <scope>NUCLEOTIDE SEQUENCE [LARGE SCALE GENOMIC DNA]</scope>
    <source>
        <strain evidence="2 3">IMCC35001</strain>
    </source>
</reference>
<dbReference type="RefSeq" id="WP_136852545.1">
    <property type="nucleotide sequence ID" value="NZ_SWCI01000003.1"/>
</dbReference>
<dbReference type="OrthoDB" id="9810372at2"/>
<evidence type="ECO:0000256" key="1">
    <source>
        <dbReference type="ARBA" id="ARBA00023277"/>
    </source>
</evidence>
<evidence type="ECO:0000313" key="3">
    <source>
        <dbReference type="Proteomes" id="UP000305674"/>
    </source>
</evidence>
<organism evidence="2 3">
    <name type="scientific">Ferrimonas sediminicola</name>
    <dbReference type="NCBI Taxonomy" id="2569538"/>
    <lineage>
        <taxon>Bacteria</taxon>
        <taxon>Pseudomonadati</taxon>
        <taxon>Pseudomonadota</taxon>
        <taxon>Gammaproteobacteria</taxon>
        <taxon>Alteromonadales</taxon>
        <taxon>Ferrimonadaceae</taxon>
        <taxon>Ferrimonas</taxon>
    </lineage>
</organism>
<dbReference type="Proteomes" id="UP000305674">
    <property type="component" value="Unassembled WGS sequence"/>
</dbReference>
<dbReference type="Pfam" id="PF00480">
    <property type="entry name" value="ROK"/>
    <property type="match status" value="1"/>
</dbReference>
<keyword evidence="2" id="KW-0418">Kinase</keyword>
<dbReference type="Gene3D" id="3.30.420.40">
    <property type="match status" value="2"/>
</dbReference>
<keyword evidence="3" id="KW-1185">Reference proteome</keyword>
<gene>
    <name evidence="2" type="ORF">FCL40_07560</name>
</gene>
<dbReference type="EMBL" id="SWCI01000003">
    <property type="protein sequence ID" value="TKB49997.1"/>
    <property type="molecule type" value="Genomic_DNA"/>
</dbReference>
<evidence type="ECO:0000313" key="2">
    <source>
        <dbReference type="EMBL" id="TKB49997.1"/>
    </source>
</evidence>
<dbReference type="PANTHER" id="PTHR18964">
    <property type="entry name" value="ROK (REPRESSOR, ORF, KINASE) FAMILY"/>
    <property type="match status" value="1"/>
</dbReference>